<name>A0ABQ6FY79_9CHLR</name>
<gene>
    <name evidence="1" type="ORF">KDH_54940</name>
</gene>
<protein>
    <recommendedName>
        <fullName evidence="3">Kinase</fullName>
    </recommendedName>
</protein>
<sequence length="117" mass="13638">MRALKLNTNVILDFGFWGKDERSSLRWIARQIGAKSQVIYLPIDIEAQRTRVQARFAETPEQTWQMSEEELAKWRALFDEPDEAELNGTILPECPHGFASWSAWAAWRWPSLPDEYA</sequence>
<dbReference type="SUPFAM" id="SSF52540">
    <property type="entry name" value="P-loop containing nucleoside triphosphate hydrolases"/>
    <property type="match status" value="1"/>
</dbReference>
<dbReference type="Gene3D" id="3.40.50.300">
    <property type="entry name" value="P-loop containing nucleotide triphosphate hydrolases"/>
    <property type="match status" value="1"/>
</dbReference>
<proteinExistence type="predicted"/>
<evidence type="ECO:0000313" key="1">
    <source>
        <dbReference type="EMBL" id="GLV58664.1"/>
    </source>
</evidence>
<dbReference type="Pfam" id="PF13671">
    <property type="entry name" value="AAA_33"/>
    <property type="match status" value="1"/>
</dbReference>
<organism evidence="1 2">
    <name type="scientific">Dictyobacter halimunensis</name>
    <dbReference type="NCBI Taxonomy" id="3026934"/>
    <lineage>
        <taxon>Bacteria</taxon>
        <taxon>Bacillati</taxon>
        <taxon>Chloroflexota</taxon>
        <taxon>Ktedonobacteria</taxon>
        <taxon>Ktedonobacterales</taxon>
        <taxon>Dictyobacteraceae</taxon>
        <taxon>Dictyobacter</taxon>
    </lineage>
</organism>
<dbReference type="EMBL" id="BSRI01000002">
    <property type="protein sequence ID" value="GLV58664.1"/>
    <property type="molecule type" value="Genomic_DNA"/>
</dbReference>
<keyword evidence="2" id="KW-1185">Reference proteome</keyword>
<dbReference type="Proteomes" id="UP001344906">
    <property type="component" value="Unassembled WGS sequence"/>
</dbReference>
<evidence type="ECO:0008006" key="3">
    <source>
        <dbReference type="Google" id="ProtNLM"/>
    </source>
</evidence>
<comment type="caution">
    <text evidence="1">The sequence shown here is derived from an EMBL/GenBank/DDBJ whole genome shotgun (WGS) entry which is preliminary data.</text>
</comment>
<reference evidence="1 2" key="1">
    <citation type="submission" date="2023-02" db="EMBL/GenBank/DDBJ databases">
        <title>Dictyobacter halimunensis sp. nov., a new member of the class Ktedonobacteria from forest soil in a geothermal area.</title>
        <authorList>
            <person name="Rachmania M.K."/>
            <person name="Ningsih F."/>
            <person name="Sakai Y."/>
            <person name="Yabe S."/>
            <person name="Yokota A."/>
            <person name="Sjamsuridzal W."/>
        </authorList>
    </citation>
    <scope>NUCLEOTIDE SEQUENCE [LARGE SCALE GENOMIC DNA]</scope>
    <source>
        <strain evidence="1 2">S3.2.2.5</strain>
    </source>
</reference>
<accession>A0ABQ6FY79</accession>
<evidence type="ECO:0000313" key="2">
    <source>
        <dbReference type="Proteomes" id="UP001344906"/>
    </source>
</evidence>
<dbReference type="InterPro" id="IPR027417">
    <property type="entry name" value="P-loop_NTPase"/>
</dbReference>